<dbReference type="EC" id="6.3.2.10" evidence="8"/>
<comment type="caution">
    <text evidence="14">The sequence shown here is derived from an EMBL/GenBank/DDBJ whole genome shotgun (WGS) entry which is preliminary data.</text>
</comment>
<dbReference type="Proteomes" id="UP001500227">
    <property type="component" value="Unassembled WGS sequence"/>
</dbReference>
<keyword evidence="2 8" id="KW-0132">Cell division</keyword>
<feature type="binding site" evidence="8">
    <location>
        <begin position="573"/>
        <end position="579"/>
    </location>
    <ligand>
        <name>ATP</name>
        <dbReference type="ChEBI" id="CHEBI:30616"/>
    </ligand>
</feature>
<comment type="catalytic activity">
    <reaction evidence="7">
        <text>UDP-N-acetyl-alpha-D-muramoyl-L-alanyl-D-glutamate + meso-2,6-diaminopimelate + ATP = UDP-N-acetyl-alpha-D-muramoyl-L-alanyl-gamma-D-glutamyl-meso-2,6-diaminopimelate + ADP + phosphate + H(+)</text>
        <dbReference type="Rhea" id="RHEA:23676"/>
        <dbReference type="ChEBI" id="CHEBI:15378"/>
        <dbReference type="ChEBI" id="CHEBI:30616"/>
        <dbReference type="ChEBI" id="CHEBI:43474"/>
        <dbReference type="ChEBI" id="CHEBI:57791"/>
        <dbReference type="ChEBI" id="CHEBI:83900"/>
        <dbReference type="ChEBI" id="CHEBI:83905"/>
        <dbReference type="ChEBI" id="CHEBI:456216"/>
        <dbReference type="EC" id="6.3.2.13"/>
    </reaction>
</comment>
<dbReference type="SUPFAM" id="SSF53244">
    <property type="entry name" value="MurD-like peptide ligases, peptide-binding domain"/>
    <property type="match status" value="2"/>
</dbReference>
<name>A0ABP9M3H9_9BURK</name>
<keyword evidence="8 14" id="KW-0436">Ligase</keyword>
<keyword evidence="3 8" id="KW-0133">Cell shape</keyword>
<evidence type="ECO:0000256" key="9">
    <source>
        <dbReference type="RuleBase" id="RU004135"/>
    </source>
</evidence>
<feature type="binding site" evidence="7">
    <location>
        <position position="385"/>
    </location>
    <ligand>
        <name>meso-2,6-diaminopimelate</name>
        <dbReference type="ChEBI" id="CHEBI:57791"/>
    </ligand>
</feature>
<comment type="similarity">
    <text evidence="1 7">Belongs to the MurCDEF family. MurE subfamily.</text>
</comment>
<dbReference type="InterPro" id="IPR004101">
    <property type="entry name" value="Mur_ligase_C"/>
</dbReference>
<dbReference type="NCBIfam" id="NF008896">
    <property type="entry name" value="PRK11929.1"/>
    <property type="match status" value="1"/>
</dbReference>
<comment type="function">
    <text evidence="7">Catalyzes the addition of meso-diaminopimelic acid to the nucleotide precursor UDP-N-acetylmuramoyl-L-alanyl-D-glutamate (UMAG) in the biosynthesis of bacterial cell-wall peptidoglycan.</text>
</comment>
<keyword evidence="8" id="KW-0067">ATP-binding</keyword>
<proteinExistence type="inferred from homology"/>
<evidence type="ECO:0000256" key="8">
    <source>
        <dbReference type="HAMAP-Rule" id="MF_02019"/>
    </source>
</evidence>
<evidence type="ECO:0000259" key="13">
    <source>
        <dbReference type="Pfam" id="PF08245"/>
    </source>
</evidence>
<evidence type="ECO:0000313" key="14">
    <source>
        <dbReference type="EMBL" id="GAA5089165.1"/>
    </source>
</evidence>
<dbReference type="Gene3D" id="3.90.190.20">
    <property type="entry name" value="Mur ligase, C-terminal domain"/>
    <property type="match status" value="2"/>
</dbReference>
<evidence type="ECO:0000256" key="5">
    <source>
        <dbReference type="ARBA" id="ARBA00023306"/>
    </source>
</evidence>
<evidence type="ECO:0000313" key="15">
    <source>
        <dbReference type="Proteomes" id="UP001500227"/>
    </source>
</evidence>
<dbReference type="Pfam" id="PF02875">
    <property type="entry name" value="Mur_ligase_C"/>
    <property type="match status" value="2"/>
</dbReference>
<dbReference type="InterPro" id="IPR000713">
    <property type="entry name" value="Mur_ligase_N"/>
</dbReference>
<feature type="domain" description="Mur ligase central" evidence="13">
    <location>
        <begin position="103"/>
        <end position="304"/>
    </location>
</feature>
<evidence type="ECO:0000256" key="1">
    <source>
        <dbReference type="ARBA" id="ARBA00005898"/>
    </source>
</evidence>
<dbReference type="InterPro" id="IPR035911">
    <property type="entry name" value="MurE/MurF_N"/>
</dbReference>
<dbReference type="InterPro" id="IPR036565">
    <property type="entry name" value="Mur-like_cat_sf"/>
</dbReference>
<dbReference type="Pfam" id="PF08245">
    <property type="entry name" value="Mur_ligase_M"/>
    <property type="match status" value="2"/>
</dbReference>
<dbReference type="HAMAP" id="MF_02019">
    <property type="entry name" value="MurF"/>
    <property type="match status" value="1"/>
</dbReference>
<dbReference type="InterPro" id="IPR005761">
    <property type="entry name" value="UDP-N-AcMur-Glu-dNH2Pim_ligase"/>
</dbReference>
<evidence type="ECO:0000256" key="3">
    <source>
        <dbReference type="ARBA" id="ARBA00022960"/>
    </source>
</evidence>
<feature type="binding site" evidence="7">
    <location>
        <position position="175"/>
    </location>
    <ligand>
        <name>UDP-N-acetyl-alpha-D-muramoyl-L-alanyl-D-glutamate</name>
        <dbReference type="ChEBI" id="CHEBI:83900"/>
    </ligand>
</feature>
<feature type="domain" description="Mur ligase N-terminal catalytic" evidence="11">
    <location>
        <begin position="493"/>
        <end position="540"/>
    </location>
</feature>
<feature type="binding site" evidence="7">
    <location>
        <begin position="409"/>
        <end position="412"/>
    </location>
    <ligand>
        <name>meso-2,6-diaminopimelate</name>
        <dbReference type="ChEBI" id="CHEBI:57791"/>
    </ligand>
</feature>
<comment type="cofactor">
    <cofactor evidence="7">
        <name>Mg(2+)</name>
        <dbReference type="ChEBI" id="CHEBI:18420"/>
    </cofactor>
</comment>
<keyword evidence="7" id="KW-0460">Magnesium</keyword>
<dbReference type="NCBIfam" id="NF001126">
    <property type="entry name" value="PRK00139.1-4"/>
    <property type="match status" value="1"/>
</dbReference>
<comment type="caution">
    <text evidence="7">Lacks conserved residue(s) required for the propagation of feature annotation.</text>
</comment>
<sequence length="923" mass="98525">MQALQIVDWLTAQGVSTSAHLCLDSRAIQAGDVFFACSGLHSNGHEYIDQAIAAGAAAVVQDQAHARTTSVPTLEVENLSALLGAIGHEWYGRPSEQMTVIAVTGTNGKTSSVQWIAAMLNNSGVSCGTIGTLGVSLPDGTNLGGVLTTPDVLTMHRSLAAMHQAGANLVALEASSIGLEQGRLDAVAIDIAAFTNLSHDHLDYHQTLANYKAAKRLLFQWPRLRLAVINQDDAFGRELLTEAQAQRVLSYSMKDASADLYADDVHTGADGQVFNLIEAHGTAQILTHLLGDHNVSNLLLVAAVLLELGWPIAKIARLMATLGPVPGRLQIVKPLAVGEHRPLPLAVVDYAHTPDALEHALHSLREVAQVRQGKLWCVFGCGGDRDTAKRPLMGDIASRLADQVVVTTDNPRSESAQAIAEQILAGITTRHVHTELDRATAILHALWAAEPNDIVLIAGKGHETYQEIQGQRYVFDDTHWAGFALTWLRHVSICTDTRRLQAGQLFVALQGEQFDGHDYVQMAKEKGAVAAIVARPVDVSLPQFVLGDTQAVLTKVATLWRQRFAIPVVAVTGSNGKTTTKEMIAAIFAQWLGTDNTYLATEGNLNNQLGVPLSVLRLRPSHQAAVFELGMNHPGEIAPLAQVAAPTIALVNNAQREHQEYLHTVEAVAQENGSVITALPEQGVAVFPADDTYTPLWQQLAGARQTLCFGLNEQAVVRAENIHADATVTRFRLVMGADSAAVHLPVPGVHNLRNALAAAACAQAAGAPLAAIVTGLESFQAVAGRMQLKPLPNGMQLIDDSYNANPDSVRAAIDVLAQLKGKKILVLGNMAEVGIHSGAVHSEVGAYAREQGIDVLLALGNDAQKAADAFGEGACGFESLDELIAQLLQAMPAQIVVKGSRSTRMERVVEAVEQYFTENQNAS</sequence>
<keyword evidence="15" id="KW-1185">Reference proteome</keyword>
<dbReference type="EC" id="6.3.2.13" evidence="7"/>
<feature type="domain" description="Mur ligase N-terminal catalytic" evidence="11">
    <location>
        <begin position="21"/>
        <end position="87"/>
    </location>
</feature>
<evidence type="ECO:0000256" key="2">
    <source>
        <dbReference type="ARBA" id="ARBA00022618"/>
    </source>
</evidence>
<feature type="binding site" evidence="7">
    <location>
        <begin position="105"/>
        <end position="111"/>
    </location>
    <ligand>
        <name>ATP</name>
        <dbReference type="ChEBI" id="CHEBI:30616"/>
    </ligand>
</feature>
<feature type="binding site" evidence="7">
    <location>
        <position position="181"/>
    </location>
    <ligand>
        <name>UDP-N-acetyl-alpha-D-muramoyl-L-alanyl-D-glutamate</name>
        <dbReference type="ChEBI" id="CHEBI:83900"/>
    </ligand>
</feature>
<dbReference type="GO" id="GO:0016874">
    <property type="term" value="F:ligase activity"/>
    <property type="evidence" value="ECO:0007669"/>
    <property type="project" value="UniProtKB-KW"/>
</dbReference>
<comment type="catalytic activity">
    <reaction evidence="8 10">
        <text>D-alanyl-D-alanine + UDP-N-acetyl-alpha-D-muramoyl-L-alanyl-gamma-D-glutamyl-meso-2,6-diaminopimelate + ATP = UDP-N-acetyl-alpha-D-muramoyl-L-alanyl-gamma-D-glutamyl-meso-2,6-diaminopimeloyl-D-alanyl-D-alanine + ADP + phosphate + H(+)</text>
        <dbReference type="Rhea" id="RHEA:28374"/>
        <dbReference type="ChEBI" id="CHEBI:15378"/>
        <dbReference type="ChEBI" id="CHEBI:30616"/>
        <dbReference type="ChEBI" id="CHEBI:43474"/>
        <dbReference type="ChEBI" id="CHEBI:57822"/>
        <dbReference type="ChEBI" id="CHEBI:61386"/>
        <dbReference type="ChEBI" id="CHEBI:83905"/>
        <dbReference type="ChEBI" id="CHEBI:456216"/>
        <dbReference type="EC" id="6.3.2.10"/>
    </reaction>
</comment>
<comment type="pathway">
    <text evidence="8 9">Cell wall biogenesis; peptidoglycan biosynthesis.</text>
</comment>
<dbReference type="HAMAP" id="MF_00208">
    <property type="entry name" value="MurE"/>
    <property type="match status" value="1"/>
</dbReference>
<dbReference type="InterPro" id="IPR013221">
    <property type="entry name" value="Mur_ligase_cen"/>
</dbReference>
<dbReference type="Gene3D" id="3.40.1190.10">
    <property type="entry name" value="Mur-like, catalytic domain"/>
    <property type="match status" value="2"/>
</dbReference>
<dbReference type="InterPro" id="IPR005863">
    <property type="entry name" value="UDP-N-AcMur_synth"/>
</dbReference>
<keyword evidence="8" id="KW-0963">Cytoplasm</keyword>
<dbReference type="PANTHER" id="PTHR23135">
    <property type="entry name" value="MUR LIGASE FAMILY MEMBER"/>
    <property type="match status" value="1"/>
</dbReference>
<feature type="domain" description="Mur ligase C-terminal" evidence="12">
    <location>
        <begin position="337"/>
        <end position="461"/>
    </location>
</feature>
<dbReference type="SUPFAM" id="SSF53623">
    <property type="entry name" value="MurD-like peptide ligases, catalytic domain"/>
    <property type="match status" value="2"/>
</dbReference>
<dbReference type="Gene3D" id="3.40.1390.10">
    <property type="entry name" value="MurE/MurF, N-terminal domain"/>
    <property type="match status" value="2"/>
</dbReference>
<dbReference type="SUPFAM" id="SSF63418">
    <property type="entry name" value="MurE/MurF N-terminal domain"/>
    <property type="match status" value="2"/>
</dbReference>
<evidence type="ECO:0000259" key="12">
    <source>
        <dbReference type="Pfam" id="PF02875"/>
    </source>
</evidence>
<feature type="binding site" evidence="7">
    <location>
        <position position="463"/>
    </location>
    <ligand>
        <name>meso-2,6-diaminopimelate</name>
        <dbReference type="ChEBI" id="CHEBI:57791"/>
    </ligand>
</feature>
<protein>
    <recommendedName>
        <fullName evidence="7 8">Multifunctional fusion protein</fullName>
    </recommendedName>
    <domain>
        <recommendedName>
            <fullName evidence="7">UDP-N-acetylmuramoyl-L-alanyl-D-glutamate--2,6-diaminopimelate ligase</fullName>
            <ecNumber evidence="7">6.3.2.13</ecNumber>
        </recommendedName>
        <alternativeName>
            <fullName evidence="7">Meso-A2pm-adding enzyme</fullName>
        </alternativeName>
        <alternativeName>
            <fullName evidence="7">Meso-diaminopimelate-adding enzyme</fullName>
        </alternativeName>
        <alternativeName>
            <fullName evidence="7">UDP-MurNAc-L-Ala-D-Glu:meso-diaminopimelate ligase</fullName>
        </alternativeName>
        <alternativeName>
            <fullName evidence="7">UDP-MurNAc-tripeptide synthetase</fullName>
        </alternativeName>
        <alternativeName>
            <fullName evidence="7">UDP-N-acetylmuramyl-tripeptide synthetase</fullName>
        </alternativeName>
    </domain>
    <domain>
        <recommendedName>
            <fullName evidence="8">UDP-N-acetylmuramoyl-tripeptide--D-alanyl-D-alanine ligase</fullName>
            <ecNumber evidence="8">6.3.2.10</ecNumber>
        </recommendedName>
        <alternativeName>
            <fullName evidence="8">D-alanyl-D-alanine-adding enzyme</fullName>
        </alternativeName>
    </domain>
</protein>
<feature type="modified residue" description="N6-carboxylysine" evidence="7">
    <location>
        <position position="215"/>
    </location>
</feature>
<feature type="short sequence motif" description="Meso-diaminopimelate recognition motif" evidence="7">
    <location>
        <begin position="409"/>
        <end position="412"/>
    </location>
</feature>
<dbReference type="NCBIfam" id="TIGR01143">
    <property type="entry name" value="murF"/>
    <property type="match status" value="1"/>
</dbReference>
<evidence type="ECO:0000256" key="7">
    <source>
        <dbReference type="HAMAP-Rule" id="MF_00208"/>
    </source>
</evidence>
<evidence type="ECO:0000256" key="4">
    <source>
        <dbReference type="ARBA" id="ARBA00022984"/>
    </source>
</evidence>
<dbReference type="Pfam" id="PF01225">
    <property type="entry name" value="Mur_ligase"/>
    <property type="match status" value="2"/>
</dbReference>
<reference evidence="15" key="1">
    <citation type="journal article" date="2019" name="Int. J. Syst. Evol. Microbiol.">
        <title>The Global Catalogue of Microorganisms (GCM) 10K type strain sequencing project: providing services to taxonomists for standard genome sequencing and annotation.</title>
        <authorList>
            <consortium name="The Broad Institute Genomics Platform"/>
            <consortium name="The Broad Institute Genome Sequencing Center for Infectious Disease"/>
            <person name="Wu L."/>
            <person name="Ma J."/>
        </authorList>
    </citation>
    <scope>NUCLEOTIDE SEQUENCE [LARGE SCALE GENOMIC DNA]</scope>
    <source>
        <strain evidence="15">JCM 18423</strain>
    </source>
</reference>
<feature type="domain" description="Mur ligase central" evidence="13">
    <location>
        <begin position="571"/>
        <end position="762"/>
    </location>
</feature>
<dbReference type="NCBIfam" id="TIGR01085">
    <property type="entry name" value="murE"/>
    <property type="match status" value="1"/>
</dbReference>
<evidence type="ECO:0000259" key="11">
    <source>
        <dbReference type="Pfam" id="PF01225"/>
    </source>
</evidence>
<keyword evidence="4 8" id="KW-0573">Peptidoglycan synthesis</keyword>
<feature type="binding site" evidence="7">
    <location>
        <position position="459"/>
    </location>
    <ligand>
        <name>meso-2,6-diaminopimelate</name>
        <dbReference type="ChEBI" id="CHEBI:57791"/>
    </ligand>
</feature>
<accession>A0ABP9M3H9</accession>
<organism evidence="14 15">
    <name type="scientific">Paenalcaligenes hermetiae</name>
    <dbReference type="NCBI Taxonomy" id="1157987"/>
    <lineage>
        <taxon>Bacteria</taxon>
        <taxon>Pseudomonadati</taxon>
        <taxon>Pseudomonadota</taxon>
        <taxon>Betaproteobacteria</taxon>
        <taxon>Burkholderiales</taxon>
        <taxon>Alcaligenaceae</taxon>
        <taxon>Paenalcaligenes</taxon>
    </lineage>
</organism>
<keyword evidence="8" id="KW-0547">Nucleotide-binding</keyword>
<keyword evidence="6 8" id="KW-0961">Cell wall biogenesis/degradation</keyword>
<feature type="binding site" evidence="7">
    <location>
        <begin position="148"/>
        <end position="149"/>
    </location>
    <ligand>
        <name>UDP-N-acetyl-alpha-D-muramoyl-L-alanyl-D-glutamate</name>
        <dbReference type="ChEBI" id="CHEBI:83900"/>
    </ligand>
</feature>
<feature type="domain" description="Mur ligase C-terminal" evidence="12">
    <location>
        <begin position="784"/>
        <end position="900"/>
    </location>
</feature>
<gene>
    <name evidence="8 14" type="primary">murF</name>
    <name evidence="7" type="synonym">murE</name>
    <name evidence="14" type="ORF">GCM10023337_11630</name>
</gene>
<dbReference type="EMBL" id="BAABKD010000009">
    <property type="protein sequence ID" value="GAA5089165.1"/>
    <property type="molecule type" value="Genomic_DNA"/>
</dbReference>
<comment type="similarity">
    <text evidence="8">Belongs to the MurCDEF family. MurF subfamily.</text>
</comment>
<dbReference type="RefSeq" id="WP_345370338.1">
    <property type="nucleotide sequence ID" value="NZ_BAABKD010000009.1"/>
</dbReference>
<dbReference type="PANTHER" id="PTHR23135:SF4">
    <property type="entry name" value="UDP-N-ACETYLMURAMOYL-L-ALANYL-D-GLUTAMATE--2,6-DIAMINOPIMELATE LIGASE MURE HOMOLOG, CHLOROPLASTIC"/>
    <property type="match status" value="1"/>
</dbReference>
<feature type="binding site" evidence="7">
    <location>
        <position position="25"/>
    </location>
    <ligand>
        <name>UDP-N-acetyl-alpha-D-muramoyl-L-alanyl-D-glutamate</name>
        <dbReference type="ChEBI" id="CHEBI:83900"/>
    </ligand>
</feature>
<comment type="function">
    <text evidence="8 10">Involved in cell wall formation. Catalyzes the final step in the synthesis of UDP-N-acetylmuramoyl-pentapeptide, the precursor of murein.</text>
</comment>
<comment type="subcellular location">
    <subcellularLocation>
        <location evidence="8 9">Cytoplasm</location>
    </subcellularLocation>
</comment>
<keyword evidence="5 8" id="KW-0131">Cell cycle</keyword>
<evidence type="ECO:0000256" key="6">
    <source>
        <dbReference type="ARBA" id="ARBA00023316"/>
    </source>
</evidence>
<comment type="PTM">
    <text evidence="7">Carboxylation is probably crucial for Mg(2+) binding and, consequently, for the gamma-phosphate positioning of ATP.</text>
</comment>
<feature type="binding site" evidence="7">
    <location>
        <position position="23"/>
    </location>
    <ligand>
        <name>UDP-N-acetyl-alpha-D-muramoyl-L-alanyl-D-glutamate</name>
        <dbReference type="ChEBI" id="CHEBI:83900"/>
    </ligand>
</feature>
<dbReference type="InterPro" id="IPR036615">
    <property type="entry name" value="Mur_ligase_C_dom_sf"/>
</dbReference>
<evidence type="ECO:0000256" key="10">
    <source>
        <dbReference type="RuleBase" id="RU004136"/>
    </source>
</evidence>
<feature type="binding site" evidence="7">
    <location>
        <position position="183"/>
    </location>
    <ligand>
        <name>UDP-N-acetyl-alpha-D-muramoyl-L-alanyl-D-glutamate</name>
        <dbReference type="ChEBI" id="CHEBI:83900"/>
    </ligand>
</feature>